<dbReference type="InterPro" id="IPR014284">
    <property type="entry name" value="RNA_pol_sigma-70_dom"/>
</dbReference>
<evidence type="ECO:0000256" key="1">
    <source>
        <dbReference type="ARBA" id="ARBA00010641"/>
    </source>
</evidence>
<evidence type="ECO:0000256" key="3">
    <source>
        <dbReference type="ARBA" id="ARBA00023082"/>
    </source>
</evidence>
<dbReference type="NCBIfam" id="TIGR02937">
    <property type="entry name" value="sigma70-ECF"/>
    <property type="match status" value="1"/>
</dbReference>
<keyword evidence="4" id="KW-0238">DNA-binding</keyword>
<dbReference type="OrthoDB" id="9784984at2"/>
<dbReference type="InterPro" id="IPR007627">
    <property type="entry name" value="RNA_pol_sigma70_r2"/>
</dbReference>
<dbReference type="GO" id="GO:0016987">
    <property type="term" value="F:sigma factor activity"/>
    <property type="evidence" value="ECO:0007669"/>
    <property type="project" value="UniProtKB-KW"/>
</dbReference>
<dbReference type="PANTHER" id="PTHR43133:SF52">
    <property type="entry name" value="ECF RNA POLYMERASE SIGMA FACTOR SIGL"/>
    <property type="match status" value="1"/>
</dbReference>
<keyword evidence="2" id="KW-0805">Transcription regulation</keyword>
<name>A0A4Y6UTF7_SACBS</name>
<evidence type="ECO:0000256" key="4">
    <source>
        <dbReference type="ARBA" id="ARBA00023125"/>
    </source>
</evidence>
<dbReference type="NCBIfam" id="TIGR02950">
    <property type="entry name" value="SigM_subfam"/>
    <property type="match status" value="1"/>
</dbReference>
<gene>
    <name evidence="8" type="ORF">FFV09_08850</name>
</gene>
<evidence type="ECO:0000256" key="2">
    <source>
        <dbReference type="ARBA" id="ARBA00023015"/>
    </source>
</evidence>
<comment type="similarity">
    <text evidence="1">Belongs to the sigma-70 factor family. ECF subfamily.</text>
</comment>
<dbReference type="Pfam" id="PF04542">
    <property type="entry name" value="Sigma70_r2"/>
    <property type="match status" value="1"/>
</dbReference>
<dbReference type="PANTHER" id="PTHR43133">
    <property type="entry name" value="RNA POLYMERASE ECF-TYPE SIGMA FACTO"/>
    <property type="match status" value="1"/>
</dbReference>
<dbReference type="CDD" id="cd06171">
    <property type="entry name" value="Sigma70_r4"/>
    <property type="match status" value="1"/>
</dbReference>
<dbReference type="InterPro" id="IPR013249">
    <property type="entry name" value="RNA_pol_sigma70_r4_t2"/>
</dbReference>
<proteinExistence type="inferred from homology"/>
<organism evidence="8 9">
    <name type="scientific">Saccharibacillus brassicae</name>
    <dbReference type="NCBI Taxonomy" id="2583377"/>
    <lineage>
        <taxon>Bacteria</taxon>
        <taxon>Bacillati</taxon>
        <taxon>Bacillota</taxon>
        <taxon>Bacilli</taxon>
        <taxon>Bacillales</taxon>
        <taxon>Paenibacillaceae</taxon>
        <taxon>Saccharibacillus</taxon>
    </lineage>
</organism>
<evidence type="ECO:0000256" key="5">
    <source>
        <dbReference type="ARBA" id="ARBA00023163"/>
    </source>
</evidence>
<keyword evidence="5" id="KW-0804">Transcription</keyword>
<dbReference type="Gene3D" id="1.10.10.10">
    <property type="entry name" value="Winged helix-like DNA-binding domain superfamily/Winged helix DNA-binding domain"/>
    <property type="match status" value="1"/>
</dbReference>
<dbReference type="InterPro" id="IPR039425">
    <property type="entry name" value="RNA_pol_sigma-70-like"/>
</dbReference>
<dbReference type="SUPFAM" id="SSF88659">
    <property type="entry name" value="Sigma3 and sigma4 domains of RNA polymerase sigma factors"/>
    <property type="match status" value="1"/>
</dbReference>
<dbReference type="Gene3D" id="1.10.1740.10">
    <property type="match status" value="1"/>
</dbReference>
<dbReference type="GO" id="GO:0003677">
    <property type="term" value="F:DNA binding"/>
    <property type="evidence" value="ECO:0007669"/>
    <property type="project" value="UniProtKB-KW"/>
</dbReference>
<dbReference type="KEGG" id="saca:FFV09_08850"/>
<dbReference type="InterPro" id="IPR013324">
    <property type="entry name" value="RNA_pol_sigma_r3/r4-like"/>
</dbReference>
<evidence type="ECO:0000313" key="9">
    <source>
        <dbReference type="Proteomes" id="UP000316968"/>
    </source>
</evidence>
<feature type="domain" description="RNA polymerase sigma factor 70 region 4 type 2" evidence="7">
    <location>
        <begin position="93"/>
        <end position="144"/>
    </location>
</feature>
<dbReference type="InterPro" id="IPR014296">
    <property type="entry name" value="RNA_pol_sigma-M_bacilli"/>
</dbReference>
<dbReference type="Proteomes" id="UP000316968">
    <property type="component" value="Chromosome"/>
</dbReference>
<dbReference type="AlphaFoldDB" id="A0A4Y6UTF7"/>
<evidence type="ECO:0000259" key="6">
    <source>
        <dbReference type="Pfam" id="PF04542"/>
    </source>
</evidence>
<dbReference type="Pfam" id="PF08281">
    <property type="entry name" value="Sigma70_r4_2"/>
    <property type="match status" value="1"/>
</dbReference>
<keyword evidence="3" id="KW-0731">Sigma factor</keyword>
<evidence type="ECO:0000259" key="7">
    <source>
        <dbReference type="Pfam" id="PF08281"/>
    </source>
</evidence>
<keyword evidence="9" id="KW-1185">Reference proteome</keyword>
<protein>
    <submittedName>
        <fullName evidence="8">Sigma-70 family RNA polymerase sigma factor</fullName>
    </submittedName>
</protein>
<dbReference type="InterPro" id="IPR013325">
    <property type="entry name" value="RNA_pol_sigma_r2"/>
</dbReference>
<evidence type="ECO:0000313" key="8">
    <source>
        <dbReference type="EMBL" id="QDH20949.1"/>
    </source>
</evidence>
<dbReference type="SUPFAM" id="SSF88946">
    <property type="entry name" value="Sigma2 domain of RNA polymerase sigma factors"/>
    <property type="match status" value="1"/>
</dbReference>
<sequence length="155" mass="18420">MQDVYRYLLFLSRDHHTAEDLTQETFTRAYLHIESLGDGEKVKRWLFRVAHNAFIDRTRRARKTDIREAEFFERLRDAETPESLLLGKEAGEEALERLSELPNAQRQAFLLYHHYEFSYADAAEIMGIGLSLYKSTLFRARQKLRAYTEGRMRRD</sequence>
<feature type="domain" description="RNA polymerase sigma-70 region 2" evidence="6">
    <location>
        <begin position="2"/>
        <end position="63"/>
    </location>
</feature>
<reference evidence="8 9" key="1">
    <citation type="submission" date="2019-06" db="EMBL/GenBank/DDBJ databases">
        <title>Saccharibacillus brassicae sp. nov., an endophytic bacterium isolated from Chinese cabbage seeds (Brassica pekinensis).</title>
        <authorList>
            <person name="Jiang L."/>
            <person name="Lee J."/>
            <person name="Kim S.W."/>
        </authorList>
    </citation>
    <scope>NUCLEOTIDE SEQUENCE [LARGE SCALE GENOMIC DNA]</scope>
    <source>
        <strain evidence="9">KCTC 43072 / ATSA2</strain>
    </source>
</reference>
<dbReference type="GO" id="GO:0006352">
    <property type="term" value="P:DNA-templated transcription initiation"/>
    <property type="evidence" value="ECO:0007669"/>
    <property type="project" value="InterPro"/>
</dbReference>
<dbReference type="InterPro" id="IPR036388">
    <property type="entry name" value="WH-like_DNA-bd_sf"/>
</dbReference>
<accession>A0A4Y6UTF7</accession>
<dbReference type="EMBL" id="CP041217">
    <property type="protein sequence ID" value="QDH20949.1"/>
    <property type="molecule type" value="Genomic_DNA"/>
</dbReference>